<dbReference type="RefSeq" id="WP_056961843.1">
    <property type="nucleotide sequence ID" value="NZ_AYZI01000008.1"/>
</dbReference>
<accession>A0A0R2CQE1</accession>
<evidence type="ECO:0000313" key="2">
    <source>
        <dbReference type="Proteomes" id="UP000051586"/>
    </source>
</evidence>
<dbReference type="STRING" id="1423745.GCA_001311215_00667"/>
<dbReference type="PATRIC" id="fig|1423745.4.peg.1338"/>
<reference evidence="1 2" key="1">
    <citation type="journal article" date="2015" name="Genome Announc.">
        <title>Expanding the biotechnology potential of lactobacilli through comparative genomics of 213 strains and associated genera.</title>
        <authorList>
            <person name="Sun Z."/>
            <person name="Harris H.M."/>
            <person name="McCann A."/>
            <person name="Guo C."/>
            <person name="Argimon S."/>
            <person name="Zhang W."/>
            <person name="Yang X."/>
            <person name="Jeffery I.B."/>
            <person name="Cooney J.C."/>
            <person name="Kagawa T.F."/>
            <person name="Liu W."/>
            <person name="Song Y."/>
            <person name="Salvetti E."/>
            <person name="Wrobel A."/>
            <person name="Rasinkangas P."/>
            <person name="Parkhill J."/>
            <person name="Rea M.C."/>
            <person name="O'Sullivan O."/>
            <person name="Ritari J."/>
            <person name="Douillard F.P."/>
            <person name="Paul Ross R."/>
            <person name="Yang R."/>
            <person name="Briner A.E."/>
            <person name="Felis G.E."/>
            <person name="de Vos W.M."/>
            <person name="Barrangou R."/>
            <person name="Klaenhammer T.R."/>
            <person name="Caufield P.W."/>
            <person name="Cui Y."/>
            <person name="Zhang H."/>
            <person name="O'Toole P.W."/>
        </authorList>
    </citation>
    <scope>NUCLEOTIDE SEQUENCE [LARGE SCALE GENOMIC DNA]</scope>
    <source>
        <strain evidence="1 2">DSM 22689</strain>
    </source>
</reference>
<dbReference type="EMBL" id="AYZI01000008">
    <property type="protein sequence ID" value="KRM90585.1"/>
    <property type="molecule type" value="Genomic_DNA"/>
</dbReference>
<dbReference type="Proteomes" id="UP000051586">
    <property type="component" value="Unassembled WGS sequence"/>
</dbReference>
<dbReference type="AlphaFoldDB" id="A0A0R2CQE1"/>
<evidence type="ECO:0000313" key="1">
    <source>
        <dbReference type="EMBL" id="KRM90585.1"/>
    </source>
</evidence>
<sequence>MKTEEVHKLKQKRIELEESLTEIKKDYYKKIDEVDQCYQQGRRYNDDQYYRISSAIETLELPVETRQKLSGVMQNFMDDLMHYRNNSNRSLEEELEEKTSKVQRKIDEIDTEI</sequence>
<organism evidence="1 2">
    <name type="scientific">Fructilactobacillus florum DSM 22689 = JCM 16035</name>
    <dbReference type="NCBI Taxonomy" id="1423745"/>
    <lineage>
        <taxon>Bacteria</taxon>
        <taxon>Bacillati</taxon>
        <taxon>Bacillota</taxon>
        <taxon>Bacilli</taxon>
        <taxon>Lactobacillales</taxon>
        <taxon>Lactobacillaceae</taxon>
        <taxon>Fructilactobacillus</taxon>
    </lineage>
</organism>
<gene>
    <name evidence="1" type="ORF">FC87_GL001272</name>
</gene>
<protein>
    <submittedName>
        <fullName evidence="1">Uncharacterized protein</fullName>
    </submittedName>
</protein>
<comment type="caution">
    <text evidence="1">The sequence shown here is derived from an EMBL/GenBank/DDBJ whole genome shotgun (WGS) entry which is preliminary data.</text>
</comment>
<name>A0A0R2CQE1_9LACO</name>
<proteinExistence type="predicted"/>